<dbReference type="PROSITE" id="PS51892">
    <property type="entry name" value="SUBTILASE"/>
    <property type="match status" value="1"/>
</dbReference>
<dbReference type="EC" id="3.4.14.10" evidence="19"/>
<keyword evidence="7 13" id="KW-0732">Signal</keyword>
<dbReference type="InterPro" id="IPR003137">
    <property type="entry name" value="PA_domain"/>
</dbReference>
<dbReference type="InterPro" id="IPR010259">
    <property type="entry name" value="S8pro/Inhibitor_I9"/>
</dbReference>
<evidence type="ECO:0000256" key="9">
    <source>
        <dbReference type="ARBA" id="ARBA00022825"/>
    </source>
</evidence>
<evidence type="ECO:0000256" key="1">
    <source>
        <dbReference type="ARBA" id="ARBA00002076"/>
    </source>
</evidence>
<reference evidence="22" key="4">
    <citation type="journal article" date="2018" name="Nat. Plants">
        <title>Whole-genome landscape of Medicago truncatula symbiotic genes.</title>
        <authorList>
            <person name="Pecrix Y."/>
            <person name="Staton S.E."/>
            <person name="Sallet E."/>
            <person name="Lelandais-Briere C."/>
            <person name="Moreau S."/>
            <person name="Carrere S."/>
            <person name="Blein T."/>
            <person name="Jardinaud M.F."/>
            <person name="Latrasse D."/>
            <person name="Zouine M."/>
            <person name="Zahm M."/>
            <person name="Kreplak J."/>
            <person name="Mayjonade B."/>
            <person name="Satge C."/>
            <person name="Perez M."/>
            <person name="Cauet S."/>
            <person name="Marande W."/>
            <person name="Chantry-Darmon C."/>
            <person name="Lopez-Roques C."/>
            <person name="Bouchez O."/>
            <person name="Berard A."/>
            <person name="Debelle F."/>
            <person name="Munos S."/>
            <person name="Bendahmane A."/>
            <person name="Berges H."/>
            <person name="Niebel A."/>
            <person name="Buitink J."/>
            <person name="Frugier F."/>
            <person name="Benhamed M."/>
            <person name="Crespi M."/>
            <person name="Gouzy J."/>
            <person name="Gamas P."/>
        </authorList>
    </citation>
    <scope>NUCLEOTIDE SEQUENCE [LARGE SCALE GENOMIC DNA]</scope>
    <source>
        <strain evidence="22">cv. Jemalong A17</strain>
    </source>
</reference>
<dbReference type="CDD" id="cd02120">
    <property type="entry name" value="PA_subtilisin_like"/>
    <property type="match status" value="1"/>
</dbReference>
<keyword evidence="4" id="KW-0052">Apoplast</keyword>
<evidence type="ECO:0000256" key="13">
    <source>
        <dbReference type="SAM" id="SignalP"/>
    </source>
</evidence>
<dbReference type="EMBL" id="CM001218">
    <property type="protein sequence ID" value="KEH36679.1"/>
    <property type="molecule type" value="Genomic_DNA"/>
</dbReference>
<dbReference type="Gene3D" id="3.30.70.80">
    <property type="entry name" value="Peptidase S8 propeptide/proteinase inhibitor I9"/>
    <property type="match status" value="1"/>
</dbReference>
<dbReference type="GO" id="GO:0005576">
    <property type="term" value="C:extracellular region"/>
    <property type="evidence" value="ECO:0000318"/>
    <property type="project" value="GO_Central"/>
</dbReference>
<dbReference type="FunFam" id="3.50.30.30:FF:000005">
    <property type="entry name" value="subtilisin-like protease SBT1.5"/>
    <property type="match status" value="1"/>
</dbReference>
<keyword evidence="9 12" id="KW-0720">Serine protease</keyword>
<evidence type="ECO:0000256" key="2">
    <source>
        <dbReference type="ARBA" id="ARBA00004271"/>
    </source>
</evidence>
<evidence type="ECO:0000256" key="6">
    <source>
        <dbReference type="ARBA" id="ARBA00022670"/>
    </source>
</evidence>
<dbReference type="Gene3D" id="2.60.40.2310">
    <property type="match status" value="1"/>
</dbReference>
<gene>
    <name evidence="20" type="primary">25486038</name>
    <name evidence="18" type="ordered locus">MTR_2g018135</name>
    <name evidence="19" type="ORF">MtrunA17_Chr2g0285121</name>
</gene>
<evidence type="ECO:0000259" key="17">
    <source>
        <dbReference type="Pfam" id="PF17766"/>
    </source>
</evidence>
<dbReference type="AlphaFoldDB" id="A0A072V3S8"/>
<dbReference type="Gene3D" id="3.50.30.30">
    <property type="match status" value="1"/>
</dbReference>
<dbReference type="STRING" id="3880.A0A072V3S8"/>
<evidence type="ECO:0000256" key="3">
    <source>
        <dbReference type="ARBA" id="ARBA00011073"/>
    </source>
</evidence>
<dbReference type="GO" id="GO:0004252">
    <property type="term" value="F:serine-type endopeptidase activity"/>
    <property type="evidence" value="ECO:0000318"/>
    <property type="project" value="GO_Central"/>
</dbReference>
<evidence type="ECO:0000313" key="22">
    <source>
        <dbReference type="Proteomes" id="UP000265566"/>
    </source>
</evidence>
<dbReference type="Pfam" id="PF00082">
    <property type="entry name" value="Peptidase_S8"/>
    <property type="match status" value="1"/>
</dbReference>
<dbReference type="InterPro" id="IPR015500">
    <property type="entry name" value="Peptidase_S8_subtilisin-rel"/>
</dbReference>
<dbReference type="Pfam" id="PF05922">
    <property type="entry name" value="Inhibitor_I9"/>
    <property type="match status" value="1"/>
</dbReference>
<dbReference type="GO" id="GO:0048046">
    <property type="term" value="C:apoplast"/>
    <property type="evidence" value="ECO:0007669"/>
    <property type="project" value="UniProtKB-SubCell"/>
</dbReference>
<sequence>MAMNNVSMTCLFLLLLPLVSCTKNNQVYLVEFGEHNNGHKTLHEIENTHHSYLLLVKETEEEARVSLLYSYKHTFNGFAALLTPNEANNLSGMEGVVSVHKSHTKIYSLHTTRSWKFVGLDESFDPFEEKSNETNRDLLAKAKYGQDIIVGMIDSGVWPDSKSFRDKGMGPVPKKWKGVCQNGTDFDSSKCNRKIVGARYYLQGYENHYGPLNEEEDYKSARDKDGHGTHTSSIVAGRTIKNAAAIGGFASGTASGGAPLARLAIYKACWPIKGKPKNEGNTCANIDMLKAIDDAIEDGVDVLSISIGHYGPLKYEDDVIAKGALQAVRKNIVVVCSAGNFGPFPHSLSNPAPWIITVGASTVDRTFLAPIKLNNGRTIEGRSFTPVHMENSFRPLVLASDVEEYAGILKTNSGYCQDNTLDPSKVKGKIVLCMRGQGGRLNKSFEVQRAGGVGIILGNNKTHANDVPSDPYFIPATGVTYENTLKLVQYIHSSPNPMAQLLPGRTVLDTKPAPSMAMFSSRGPNIIDPNILKPDITAPGVDILAAWTAKDGPTRMNFRDKRVVKFNIISGTSMSCPHVSAASVLLKAMHPTWSPAAIRSALITSAKTTDNTGNPITDETGNPATPFAMGSGHFYPKRASDPGLIYDASYMDYLLYLCNLNLTQHINLTYNCPNPLPQPFDLNYPSIQIHKLNYTKTIKRTVTNVGSSKSVYKFIANTPKEFNILATPNVLKFKHVGQKRNFVITVTANKDQLPSKCDPENYFFGWYIWTDKYHVVRSPIAVSFQ</sequence>
<dbReference type="InterPro" id="IPR036852">
    <property type="entry name" value="Peptidase_S8/S53_dom_sf"/>
</dbReference>
<dbReference type="InterPro" id="IPR023828">
    <property type="entry name" value="Peptidase_S8_Ser-AS"/>
</dbReference>
<dbReference type="HOGENOM" id="CLU_000625_4_6_1"/>
<evidence type="ECO:0000256" key="11">
    <source>
        <dbReference type="PIRSR" id="PIRSR615500-1"/>
    </source>
</evidence>
<dbReference type="InterPro" id="IPR041469">
    <property type="entry name" value="Subtilisin-like_FN3"/>
</dbReference>
<evidence type="ECO:0000313" key="19">
    <source>
        <dbReference type="EMBL" id="RHN72201.1"/>
    </source>
</evidence>
<feature type="signal peptide" evidence="13">
    <location>
        <begin position="1"/>
        <end position="21"/>
    </location>
</feature>
<dbReference type="OrthoDB" id="206201at2759"/>
<dbReference type="Proteomes" id="UP000002051">
    <property type="component" value="Chromosome 2"/>
</dbReference>
<feature type="domain" description="Peptidase S8/S53" evidence="14">
    <location>
        <begin position="145"/>
        <end position="617"/>
    </location>
</feature>
<dbReference type="InterPro" id="IPR000209">
    <property type="entry name" value="Peptidase_S8/S53_dom"/>
</dbReference>
<feature type="chain" id="PRO_5014500207" evidence="13">
    <location>
        <begin position="22"/>
        <end position="785"/>
    </location>
</feature>
<protein>
    <submittedName>
        <fullName evidence="19">Putative tripeptidyl-peptidase II</fullName>
        <ecNumber evidence="19">3.4.14.10</ecNumber>
    </submittedName>
    <submittedName>
        <fullName evidence="18">Subtilisin-like serine protease</fullName>
    </submittedName>
</protein>
<dbReference type="Pfam" id="PF02225">
    <property type="entry name" value="PA"/>
    <property type="match status" value="1"/>
</dbReference>
<feature type="active site" description="Charge relay system" evidence="11 12">
    <location>
        <position position="573"/>
    </location>
</feature>
<evidence type="ECO:0000256" key="8">
    <source>
        <dbReference type="ARBA" id="ARBA00022801"/>
    </source>
</evidence>
<keyword evidence="8 12" id="KW-0378">Hydrolase</keyword>
<evidence type="ECO:0000259" key="14">
    <source>
        <dbReference type="Pfam" id="PF00082"/>
    </source>
</evidence>
<reference evidence="18 21" key="2">
    <citation type="journal article" date="2014" name="BMC Genomics">
        <title>An improved genome release (version Mt4.0) for the model legume Medicago truncatula.</title>
        <authorList>
            <person name="Tang H."/>
            <person name="Krishnakumar V."/>
            <person name="Bidwell S."/>
            <person name="Rosen B."/>
            <person name="Chan A."/>
            <person name="Zhou S."/>
            <person name="Gentzbittel L."/>
            <person name="Childs K.L."/>
            <person name="Yandell M."/>
            <person name="Gundlach H."/>
            <person name="Mayer K.F."/>
            <person name="Schwartz D.C."/>
            <person name="Town C.D."/>
        </authorList>
    </citation>
    <scope>GENOME REANNOTATION</scope>
    <source>
        <strain evidence="18">A17</strain>
        <strain evidence="20 21">cv. Jemalong A17</strain>
    </source>
</reference>
<dbReference type="GO" id="GO:0006508">
    <property type="term" value="P:proteolysis"/>
    <property type="evidence" value="ECO:0007669"/>
    <property type="project" value="UniProtKB-KW"/>
</dbReference>
<dbReference type="SUPFAM" id="SSF52025">
    <property type="entry name" value="PA domain"/>
    <property type="match status" value="1"/>
</dbReference>
<keyword evidence="10" id="KW-0325">Glycoprotein</keyword>
<feature type="domain" description="PA" evidence="15">
    <location>
        <begin position="414"/>
        <end position="486"/>
    </location>
</feature>
<proteinExistence type="inferred from homology"/>
<evidence type="ECO:0000256" key="7">
    <source>
        <dbReference type="ARBA" id="ARBA00022729"/>
    </source>
</evidence>
<evidence type="ECO:0000259" key="16">
    <source>
        <dbReference type="Pfam" id="PF05922"/>
    </source>
</evidence>
<dbReference type="PANTHER" id="PTHR10795">
    <property type="entry name" value="PROPROTEIN CONVERTASE SUBTILISIN/KEXIN"/>
    <property type="match status" value="1"/>
</dbReference>
<evidence type="ECO:0000259" key="15">
    <source>
        <dbReference type="Pfam" id="PF02225"/>
    </source>
</evidence>
<dbReference type="PROSITE" id="PS00138">
    <property type="entry name" value="SUBTILASE_SER"/>
    <property type="match status" value="1"/>
</dbReference>
<evidence type="ECO:0000313" key="20">
    <source>
        <dbReference type="EnsemblPlants" id="KEH36679"/>
    </source>
</evidence>
<feature type="domain" description="Subtilisin-like protease fibronectin type-III" evidence="17">
    <location>
        <begin position="681"/>
        <end position="782"/>
    </location>
</feature>
<dbReference type="Pfam" id="PF17766">
    <property type="entry name" value="fn3_6"/>
    <property type="match status" value="1"/>
</dbReference>
<comment type="function">
    <text evidence="1">Required for arbuscular mycorrhiza (AM) development during AM symbiosis with AM fungi (e.g. Glomeromycota intraradices).</text>
</comment>
<dbReference type="GO" id="GO:0009609">
    <property type="term" value="P:response to symbiotic bacterium"/>
    <property type="evidence" value="ECO:0007669"/>
    <property type="project" value="UniProtKB-ARBA"/>
</dbReference>
<name>A0A072V3S8_MEDTR</name>
<dbReference type="SUPFAM" id="SSF52743">
    <property type="entry name" value="Subtilisin-like"/>
    <property type="match status" value="1"/>
</dbReference>
<dbReference type="GO" id="GO:0009610">
    <property type="term" value="P:response to symbiotic fungus"/>
    <property type="evidence" value="ECO:0007669"/>
    <property type="project" value="UniProtKB-ARBA"/>
</dbReference>
<evidence type="ECO:0000313" key="21">
    <source>
        <dbReference type="Proteomes" id="UP000002051"/>
    </source>
</evidence>
<keyword evidence="6 12" id="KW-0645">Protease</keyword>
<keyword evidence="5" id="KW-0964">Secreted</keyword>
<dbReference type="PRINTS" id="PR00723">
    <property type="entry name" value="SUBTILISIN"/>
</dbReference>
<dbReference type="FunFam" id="3.40.50.200:FF:000006">
    <property type="entry name" value="Subtilisin-like protease SBT1.5"/>
    <property type="match status" value="1"/>
</dbReference>
<comment type="subcellular location">
    <subcellularLocation>
        <location evidence="2">Secreted</location>
        <location evidence="2">Extracellular space</location>
        <location evidence="2">Apoplast</location>
    </subcellularLocation>
</comment>
<reference evidence="18 21" key="1">
    <citation type="journal article" date="2011" name="Nature">
        <title>The Medicago genome provides insight into the evolution of rhizobial symbioses.</title>
        <authorList>
            <person name="Young N.D."/>
            <person name="Debelle F."/>
            <person name="Oldroyd G.E."/>
            <person name="Geurts R."/>
            <person name="Cannon S.B."/>
            <person name="Udvardi M.K."/>
            <person name="Benedito V.A."/>
            <person name="Mayer K.F."/>
            <person name="Gouzy J."/>
            <person name="Schoof H."/>
            <person name="Van de Peer Y."/>
            <person name="Proost S."/>
            <person name="Cook D.R."/>
            <person name="Meyers B.C."/>
            <person name="Spannagl M."/>
            <person name="Cheung F."/>
            <person name="De Mita S."/>
            <person name="Krishnakumar V."/>
            <person name="Gundlach H."/>
            <person name="Zhou S."/>
            <person name="Mudge J."/>
            <person name="Bharti A.K."/>
            <person name="Murray J.D."/>
            <person name="Naoumkina M.A."/>
            <person name="Rosen B."/>
            <person name="Silverstein K.A."/>
            <person name="Tang H."/>
            <person name="Rombauts S."/>
            <person name="Zhao P.X."/>
            <person name="Zhou P."/>
            <person name="Barbe V."/>
            <person name="Bardou P."/>
            <person name="Bechner M."/>
            <person name="Bellec A."/>
            <person name="Berger A."/>
            <person name="Berges H."/>
            <person name="Bidwell S."/>
            <person name="Bisseling T."/>
            <person name="Choisne N."/>
            <person name="Couloux A."/>
            <person name="Denny R."/>
            <person name="Deshpande S."/>
            <person name="Dai X."/>
            <person name="Doyle J.J."/>
            <person name="Dudez A.M."/>
            <person name="Farmer A.D."/>
            <person name="Fouteau S."/>
            <person name="Franken C."/>
            <person name="Gibelin C."/>
            <person name="Gish J."/>
            <person name="Goldstein S."/>
            <person name="Gonzalez A.J."/>
            <person name="Green P.J."/>
            <person name="Hallab A."/>
            <person name="Hartog M."/>
            <person name="Hua A."/>
            <person name="Humphray S.J."/>
            <person name="Jeong D.H."/>
            <person name="Jing Y."/>
            <person name="Jocker A."/>
            <person name="Kenton S.M."/>
            <person name="Kim D.J."/>
            <person name="Klee K."/>
            <person name="Lai H."/>
            <person name="Lang C."/>
            <person name="Lin S."/>
            <person name="Macmil S.L."/>
            <person name="Magdelenat G."/>
            <person name="Matthews L."/>
            <person name="McCorrison J."/>
            <person name="Monaghan E.L."/>
            <person name="Mun J.H."/>
            <person name="Najar F.Z."/>
            <person name="Nicholson C."/>
            <person name="Noirot C."/>
            <person name="O'Bleness M."/>
            <person name="Paule C.R."/>
            <person name="Poulain J."/>
            <person name="Prion F."/>
            <person name="Qin B."/>
            <person name="Qu C."/>
            <person name="Retzel E.F."/>
            <person name="Riddle C."/>
            <person name="Sallet E."/>
            <person name="Samain S."/>
            <person name="Samson N."/>
            <person name="Sanders I."/>
            <person name="Saurat O."/>
            <person name="Scarpelli C."/>
            <person name="Schiex T."/>
            <person name="Segurens B."/>
            <person name="Severin A.J."/>
            <person name="Sherrier D.J."/>
            <person name="Shi R."/>
            <person name="Sims S."/>
            <person name="Singer S.R."/>
            <person name="Sinharoy S."/>
            <person name="Sterck L."/>
            <person name="Viollet A."/>
            <person name="Wang B.B."/>
            <person name="Wang K."/>
            <person name="Wang M."/>
            <person name="Wang X."/>
            <person name="Warfsmann J."/>
            <person name="Weissenbach J."/>
            <person name="White D.D."/>
            <person name="White J.D."/>
            <person name="Wiley G.B."/>
            <person name="Wincker P."/>
            <person name="Xing Y."/>
            <person name="Yang L."/>
            <person name="Yao Z."/>
            <person name="Ying F."/>
            <person name="Zhai J."/>
            <person name="Zhou L."/>
            <person name="Zuber A."/>
            <person name="Denarie J."/>
            <person name="Dixon R.A."/>
            <person name="May G.D."/>
            <person name="Schwartz D.C."/>
            <person name="Rogers J."/>
            <person name="Quetier F."/>
            <person name="Town C.D."/>
            <person name="Roe B.A."/>
        </authorList>
    </citation>
    <scope>NUCLEOTIDE SEQUENCE [LARGE SCALE GENOMIC DNA]</scope>
    <source>
        <strain evidence="18">A17</strain>
        <strain evidence="20 21">cv. Jemalong A17</strain>
    </source>
</reference>
<accession>A0A072V3S8</accession>
<dbReference type="EMBL" id="PSQE01000002">
    <property type="protein sequence ID" value="RHN72201.1"/>
    <property type="molecule type" value="Genomic_DNA"/>
</dbReference>
<dbReference type="GO" id="GO:0008240">
    <property type="term" value="F:tripeptidyl-peptidase activity"/>
    <property type="evidence" value="ECO:0007669"/>
    <property type="project" value="UniProtKB-EC"/>
</dbReference>
<dbReference type="InterPro" id="IPR037045">
    <property type="entry name" value="S8pro/Inhibitor_I9_sf"/>
</dbReference>
<dbReference type="InterPro" id="IPR046450">
    <property type="entry name" value="PA_dom_sf"/>
</dbReference>
<feature type="domain" description="Inhibitor I9" evidence="16">
    <location>
        <begin position="27"/>
        <end position="104"/>
    </location>
</feature>
<dbReference type="Gramene" id="rna7887">
    <property type="protein sequence ID" value="RHN72201.1"/>
    <property type="gene ID" value="gene7887"/>
</dbReference>
<dbReference type="Gene3D" id="3.40.50.200">
    <property type="entry name" value="Peptidase S8/S53 domain"/>
    <property type="match status" value="1"/>
</dbReference>
<comment type="similarity">
    <text evidence="3 12">Belongs to the peptidase S8 family.</text>
</comment>
<feature type="active site" description="Charge relay system" evidence="11 12">
    <location>
        <position position="227"/>
    </location>
</feature>
<evidence type="ECO:0000256" key="4">
    <source>
        <dbReference type="ARBA" id="ARBA00022523"/>
    </source>
</evidence>
<reference evidence="20" key="3">
    <citation type="submission" date="2015-04" db="UniProtKB">
        <authorList>
            <consortium name="EnsemblPlants"/>
        </authorList>
    </citation>
    <scope>IDENTIFICATION</scope>
    <source>
        <strain evidence="20">cv. Jemalong A17</strain>
    </source>
</reference>
<keyword evidence="21" id="KW-1185">Reference proteome</keyword>
<dbReference type="EnsemblPlants" id="KEH36679">
    <property type="protein sequence ID" value="KEH36679"/>
    <property type="gene ID" value="MTR_2g018135"/>
</dbReference>
<dbReference type="CDD" id="cd04852">
    <property type="entry name" value="Peptidases_S8_3"/>
    <property type="match status" value="1"/>
</dbReference>
<dbReference type="KEGG" id="mtr:25486038"/>
<evidence type="ECO:0000313" key="18">
    <source>
        <dbReference type="EMBL" id="KEH36679.1"/>
    </source>
</evidence>
<dbReference type="InterPro" id="IPR045051">
    <property type="entry name" value="SBT"/>
</dbReference>
<reference evidence="19" key="5">
    <citation type="journal article" date="2018" name="Nat. Plants">
        <title>Whole-genome landscape of Medicago truncatula symbiotic genes.</title>
        <authorList>
            <person name="Pecrix Y."/>
            <person name="Gamas P."/>
            <person name="Carrere S."/>
        </authorList>
    </citation>
    <scope>NUCLEOTIDE SEQUENCE</scope>
    <source>
        <tissue evidence="19">Leaves</tissue>
    </source>
</reference>
<evidence type="ECO:0000256" key="5">
    <source>
        <dbReference type="ARBA" id="ARBA00022525"/>
    </source>
</evidence>
<evidence type="ECO:0000256" key="10">
    <source>
        <dbReference type="ARBA" id="ARBA00023180"/>
    </source>
</evidence>
<organism evidence="18 21">
    <name type="scientific">Medicago truncatula</name>
    <name type="common">Barrel medic</name>
    <name type="synonym">Medicago tribuloides</name>
    <dbReference type="NCBI Taxonomy" id="3880"/>
    <lineage>
        <taxon>Eukaryota</taxon>
        <taxon>Viridiplantae</taxon>
        <taxon>Streptophyta</taxon>
        <taxon>Embryophyta</taxon>
        <taxon>Tracheophyta</taxon>
        <taxon>Spermatophyta</taxon>
        <taxon>Magnoliopsida</taxon>
        <taxon>eudicotyledons</taxon>
        <taxon>Gunneridae</taxon>
        <taxon>Pentapetalae</taxon>
        <taxon>rosids</taxon>
        <taxon>fabids</taxon>
        <taxon>Fabales</taxon>
        <taxon>Fabaceae</taxon>
        <taxon>Papilionoideae</taxon>
        <taxon>50 kb inversion clade</taxon>
        <taxon>NPAAA clade</taxon>
        <taxon>Hologalegina</taxon>
        <taxon>IRL clade</taxon>
        <taxon>Trifolieae</taxon>
        <taxon>Medicago</taxon>
    </lineage>
</organism>
<dbReference type="Proteomes" id="UP000265566">
    <property type="component" value="Chromosome 2"/>
</dbReference>
<dbReference type="InterPro" id="IPR034197">
    <property type="entry name" value="Peptidases_S8_3"/>
</dbReference>
<evidence type="ECO:0000256" key="12">
    <source>
        <dbReference type="PROSITE-ProRule" id="PRU01240"/>
    </source>
</evidence>
<feature type="active site" description="Charge relay system" evidence="11 12">
    <location>
        <position position="154"/>
    </location>
</feature>